<dbReference type="InterPro" id="IPR001254">
    <property type="entry name" value="Trypsin_dom"/>
</dbReference>
<gene>
    <name evidence="14" type="ORF">CVLEPA_LOCUS28382</name>
</gene>
<dbReference type="CDD" id="cd00190">
    <property type="entry name" value="Tryp_SPc"/>
    <property type="match status" value="1"/>
</dbReference>
<dbReference type="InterPro" id="IPR001881">
    <property type="entry name" value="EGF-like_Ca-bd_dom"/>
</dbReference>
<dbReference type="PROSITE" id="PS01187">
    <property type="entry name" value="EGF_CA"/>
    <property type="match status" value="1"/>
</dbReference>
<dbReference type="SMART" id="SM00020">
    <property type="entry name" value="Tryp_SPc"/>
    <property type="match status" value="1"/>
</dbReference>
<keyword evidence="7" id="KW-0106">Calcium</keyword>
<dbReference type="InterPro" id="IPR026823">
    <property type="entry name" value="cEGF"/>
</dbReference>
<dbReference type="InterPro" id="IPR043504">
    <property type="entry name" value="Peptidase_S1_PA_chymotrypsin"/>
</dbReference>
<dbReference type="PROSITE" id="PS50240">
    <property type="entry name" value="TRYPSIN_DOM"/>
    <property type="match status" value="1"/>
</dbReference>
<comment type="subcellular location">
    <subcellularLocation>
        <location evidence="1">Secreted</location>
    </subcellularLocation>
</comment>
<evidence type="ECO:0000313" key="15">
    <source>
        <dbReference type="Proteomes" id="UP001642483"/>
    </source>
</evidence>
<feature type="chain" id="PRO_5045084603" evidence="11">
    <location>
        <begin position="26"/>
        <end position="915"/>
    </location>
</feature>
<dbReference type="Pfam" id="PF00090">
    <property type="entry name" value="TSP_1"/>
    <property type="match status" value="8"/>
</dbReference>
<feature type="signal peptide" evidence="11">
    <location>
        <begin position="1"/>
        <end position="25"/>
    </location>
</feature>
<evidence type="ECO:0000256" key="8">
    <source>
        <dbReference type="ARBA" id="ARBA00023157"/>
    </source>
</evidence>
<keyword evidence="11" id="KW-0732">Signal</keyword>
<dbReference type="Pfam" id="PF12662">
    <property type="entry name" value="cEGF"/>
    <property type="match status" value="1"/>
</dbReference>
<feature type="disulfide bond" evidence="9">
    <location>
        <begin position="45"/>
        <end position="58"/>
    </location>
</feature>
<dbReference type="EMBL" id="CAWYQH010000141">
    <property type="protein sequence ID" value="CAK8695094.1"/>
    <property type="molecule type" value="Genomic_DNA"/>
</dbReference>
<dbReference type="InterPro" id="IPR000884">
    <property type="entry name" value="TSP1_rpt"/>
</dbReference>
<keyword evidence="3" id="KW-0245">EGF-like domain</keyword>
<reference evidence="14 15" key="1">
    <citation type="submission" date="2024-02" db="EMBL/GenBank/DDBJ databases">
        <authorList>
            <person name="Daric V."/>
            <person name="Darras S."/>
        </authorList>
    </citation>
    <scope>NUCLEOTIDE SEQUENCE [LARGE SCALE GENOMIC DNA]</scope>
</reference>
<dbReference type="PANTHER" id="PTHR24252:SF7">
    <property type="entry name" value="HYALIN"/>
    <property type="match status" value="1"/>
</dbReference>
<keyword evidence="8 9" id="KW-1015">Disulfide bond</keyword>
<evidence type="ECO:0000256" key="11">
    <source>
        <dbReference type="SAM" id="SignalP"/>
    </source>
</evidence>
<evidence type="ECO:0000256" key="5">
    <source>
        <dbReference type="ARBA" id="ARBA00022737"/>
    </source>
</evidence>
<evidence type="ECO:0000256" key="7">
    <source>
        <dbReference type="ARBA" id="ARBA00022837"/>
    </source>
</evidence>
<name>A0ABP0GTN8_CLALP</name>
<evidence type="ECO:0000313" key="14">
    <source>
        <dbReference type="EMBL" id="CAK8695094.1"/>
    </source>
</evidence>
<dbReference type="PROSITE" id="PS00134">
    <property type="entry name" value="TRYPSIN_HIS"/>
    <property type="match status" value="1"/>
</dbReference>
<dbReference type="PROSITE" id="PS00135">
    <property type="entry name" value="TRYPSIN_SER"/>
    <property type="match status" value="1"/>
</dbReference>
<dbReference type="SMART" id="SM00179">
    <property type="entry name" value="EGF_CA"/>
    <property type="match status" value="2"/>
</dbReference>
<comment type="caution">
    <text evidence="14">The sequence shown here is derived from an EMBL/GenBank/DDBJ whole genome shotgun (WGS) entry which is preliminary data.</text>
</comment>
<dbReference type="PANTHER" id="PTHR24252">
    <property type="entry name" value="ACROSIN-RELATED"/>
    <property type="match status" value="1"/>
</dbReference>
<dbReference type="SUPFAM" id="SSF50494">
    <property type="entry name" value="Trypsin-like serine proteases"/>
    <property type="match status" value="1"/>
</dbReference>
<dbReference type="InterPro" id="IPR001314">
    <property type="entry name" value="Peptidase_S1A"/>
</dbReference>
<dbReference type="PRINTS" id="PR00722">
    <property type="entry name" value="CHYMOTRYPSIN"/>
</dbReference>
<keyword evidence="4 10" id="KW-0645">Protease</keyword>
<dbReference type="Proteomes" id="UP001642483">
    <property type="component" value="Unassembled WGS sequence"/>
</dbReference>
<evidence type="ECO:0000256" key="10">
    <source>
        <dbReference type="RuleBase" id="RU363034"/>
    </source>
</evidence>
<dbReference type="PROSITE" id="PS50092">
    <property type="entry name" value="TSP1"/>
    <property type="match status" value="7"/>
</dbReference>
<dbReference type="Gene3D" id="2.10.25.10">
    <property type="entry name" value="Laminin"/>
    <property type="match status" value="2"/>
</dbReference>
<keyword evidence="6 10" id="KW-0720">Serine protease</keyword>
<dbReference type="InterPro" id="IPR000742">
    <property type="entry name" value="EGF"/>
</dbReference>
<evidence type="ECO:0000259" key="13">
    <source>
        <dbReference type="PROSITE" id="PS51670"/>
    </source>
</evidence>
<dbReference type="SMART" id="SM00209">
    <property type="entry name" value="TSP1"/>
    <property type="match status" value="8"/>
</dbReference>
<evidence type="ECO:0000256" key="6">
    <source>
        <dbReference type="ARBA" id="ARBA00022825"/>
    </source>
</evidence>
<evidence type="ECO:0000256" key="9">
    <source>
        <dbReference type="PROSITE-ProRule" id="PRU01005"/>
    </source>
</evidence>
<evidence type="ECO:0000256" key="2">
    <source>
        <dbReference type="ARBA" id="ARBA00022525"/>
    </source>
</evidence>
<evidence type="ECO:0000256" key="3">
    <source>
        <dbReference type="ARBA" id="ARBA00022536"/>
    </source>
</evidence>
<sequence>MDLKTSLGCGLLLAMMLSFPQQTSSQCTQVGCFDCFDWCETSATCNVEIIRQYCAKTCNACAPINQNCKDLDCQHRCVRKGDSSYACECFDGYRLDENGQTCTDIDECAENPNLCLNTSASQCYNTPGSYRCTICKTFKLGPASYWNYYRKEECCKQNAKNYFQCGSSFTNGGRVVGGRNALVANWPWMAYISIVNNICGGTLIGDEWVLTAAHCVSSFKNSPSSIRVILGVLRTSPDSGNLHEQSRTVRQVFVHENYSYPNNDIALIRLRRKANIGNFVGTVCLPNGEEPKNGEICVATGYGTTTYRGSQASILQEVDLPIVNNEVCQRAYRNYTENMNPDVHICAGYEEGGRDTCQGDSGGPLVCQRCKNCDWYIAGVTSFGRECALAGYYGVYTRVTSFESWISGITSISVTNEECKPAEWTSWGAFTPCSVECGGGTKSRIRYCKYGSANIDIGCQGDTEETMDCNTQSCEVAIWSNYNIGICSKTCGGGTRTNSRDCINGSPGDKGCEGSVSMTEDCNEQPCPVWGEYEAWSECTKECDTGTQIATRECMNGDVGQDGCQGQREKSQNCNTHLCNRWEPWVWTDCSKSCGTGTRSATRQCVGGIVPGEGCVGPSKMSEDCNAQICAHWSEYEPWSNCDDTCMESKERHCVGGQIGNDGCIGDAIATQTCCEDFGQWSEYGDCSETCGGGERTRTRNCPDPIRCLPDEHGTSTSQTQPCNIDICPGKWTGWSNKGGCSIECGEGQQEQVRSCEGGVIGGPGCEGDPARFITCTGDPVWGDWGEYSDCSKTCGNGVKIRTRICCGGEGKCEGNKQQEMQCSLSTCPATDDCAKFVNIADRTTCEQFAKQDYCKTFKDYMNQNCRLACCRHGNGGNSITNCDLSPLLCPFYVAQCHLPQVQENCRSTCRLPCP</sequence>
<dbReference type="PROSITE" id="PS51670">
    <property type="entry name" value="SHKT"/>
    <property type="match status" value="1"/>
</dbReference>
<keyword evidence="10" id="KW-0378">Hydrolase</keyword>
<feature type="domain" description="ShKT" evidence="13">
    <location>
        <begin position="32"/>
        <end position="61"/>
    </location>
</feature>
<proteinExistence type="predicted"/>
<evidence type="ECO:0000256" key="4">
    <source>
        <dbReference type="ARBA" id="ARBA00022670"/>
    </source>
</evidence>
<dbReference type="InterPro" id="IPR003582">
    <property type="entry name" value="ShKT_dom"/>
</dbReference>
<dbReference type="Gene3D" id="2.20.100.10">
    <property type="entry name" value="Thrombospondin type-1 (TSP1) repeat"/>
    <property type="match status" value="6"/>
</dbReference>
<feature type="domain" description="Peptidase S1" evidence="12">
    <location>
        <begin position="175"/>
        <end position="411"/>
    </location>
</feature>
<keyword evidence="5" id="KW-0677">Repeat</keyword>
<dbReference type="SUPFAM" id="SSF82895">
    <property type="entry name" value="TSP-1 type 1 repeat"/>
    <property type="match status" value="7"/>
</dbReference>
<organism evidence="14 15">
    <name type="scientific">Clavelina lepadiformis</name>
    <name type="common">Light-bulb sea squirt</name>
    <name type="synonym">Ascidia lepadiformis</name>
    <dbReference type="NCBI Taxonomy" id="159417"/>
    <lineage>
        <taxon>Eukaryota</taxon>
        <taxon>Metazoa</taxon>
        <taxon>Chordata</taxon>
        <taxon>Tunicata</taxon>
        <taxon>Ascidiacea</taxon>
        <taxon>Aplousobranchia</taxon>
        <taxon>Clavelinidae</taxon>
        <taxon>Clavelina</taxon>
    </lineage>
</organism>
<dbReference type="InterPro" id="IPR036383">
    <property type="entry name" value="TSP1_rpt_sf"/>
</dbReference>
<dbReference type="InterPro" id="IPR033116">
    <property type="entry name" value="TRYPSIN_SER"/>
</dbReference>
<dbReference type="InterPro" id="IPR018097">
    <property type="entry name" value="EGF_Ca-bd_CS"/>
</dbReference>
<evidence type="ECO:0000256" key="1">
    <source>
        <dbReference type="ARBA" id="ARBA00004613"/>
    </source>
</evidence>
<evidence type="ECO:0000259" key="12">
    <source>
        <dbReference type="PROSITE" id="PS50240"/>
    </source>
</evidence>
<dbReference type="SMART" id="SM00181">
    <property type="entry name" value="EGF"/>
    <property type="match status" value="1"/>
</dbReference>
<comment type="caution">
    <text evidence="9">Lacks conserved residue(s) required for the propagation of feature annotation.</text>
</comment>
<dbReference type="Pfam" id="PF00089">
    <property type="entry name" value="Trypsin"/>
    <property type="match status" value="1"/>
</dbReference>
<keyword evidence="15" id="KW-1185">Reference proteome</keyword>
<protein>
    <submittedName>
        <fullName evidence="14">Uncharacterized protein</fullName>
    </submittedName>
</protein>
<accession>A0ABP0GTN8</accession>
<dbReference type="InterPro" id="IPR009003">
    <property type="entry name" value="Peptidase_S1_PA"/>
</dbReference>
<dbReference type="SUPFAM" id="SSF57196">
    <property type="entry name" value="EGF/Laminin"/>
    <property type="match status" value="1"/>
</dbReference>
<keyword evidence="2" id="KW-0964">Secreted</keyword>
<dbReference type="Gene3D" id="2.40.10.10">
    <property type="entry name" value="Trypsin-like serine proteases"/>
    <property type="match status" value="1"/>
</dbReference>
<dbReference type="InterPro" id="IPR018114">
    <property type="entry name" value="TRYPSIN_HIS"/>
</dbReference>